<evidence type="ECO:0000313" key="2">
    <source>
        <dbReference type="EMBL" id="OLP90273.1"/>
    </source>
</evidence>
<feature type="region of interest" description="Disordered" evidence="1">
    <location>
        <begin position="256"/>
        <end position="291"/>
    </location>
</feature>
<dbReference type="EMBL" id="LSRX01000721">
    <property type="protein sequence ID" value="OLP90273.1"/>
    <property type="molecule type" value="Genomic_DNA"/>
</dbReference>
<keyword evidence="3" id="KW-1185">Reference proteome</keyword>
<evidence type="ECO:0000256" key="1">
    <source>
        <dbReference type="SAM" id="MobiDB-lite"/>
    </source>
</evidence>
<reference evidence="2 3" key="1">
    <citation type="submission" date="2016-02" db="EMBL/GenBank/DDBJ databases">
        <title>Genome analysis of coral dinoflagellate symbionts highlights evolutionary adaptations to a symbiotic lifestyle.</title>
        <authorList>
            <person name="Aranda M."/>
            <person name="Li Y."/>
            <person name="Liew Y.J."/>
            <person name="Baumgarten S."/>
            <person name="Simakov O."/>
            <person name="Wilson M."/>
            <person name="Piel J."/>
            <person name="Ashoor H."/>
            <person name="Bougouffa S."/>
            <person name="Bajic V.B."/>
            <person name="Ryu T."/>
            <person name="Ravasi T."/>
            <person name="Bayer T."/>
            <person name="Micklem G."/>
            <person name="Kim H."/>
            <person name="Bhak J."/>
            <person name="Lajeunesse T.C."/>
            <person name="Voolstra C.R."/>
        </authorList>
    </citation>
    <scope>NUCLEOTIDE SEQUENCE [LARGE SCALE GENOMIC DNA]</scope>
    <source>
        <strain evidence="2 3">CCMP2467</strain>
    </source>
</reference>
<accession>A0A1Q9D4Z6</accession>
<organism evidence="2 3">
    <name type="scientific">Symbiodinium microadriaticum</name>
    <name type="common">Dinoflagellate</name>
    <name type="synonym">Zooxanthella microadriatica</name>
    <dbReference type="NCBI Taxonomy" id="2951"/>
    <lineage>
        <taxon>Eukaryota</taxon>
        <taxon>Sar</taxon>
        <taxon>Alveolata</taxon>
        <taxon>Dinophyceae</taxon>
        <taxon>Suessiales</taxon>
        <taxon>Symbiodiniaceae</taxon>
        <taxon>Symbiodinium</taxon>
    </lineage>
</organism>
<name>A0A1Q9D4Z6_SYMMI</name>
<protein>
    <submittedName>
        <fullName evidence="2">Uncharacterized protein</fullName>
    </submittedName>
</protein>
<comment type="caution">
    <text evidence="2">The sequence shown here is derived from an EMBL/GenBank/DDBJ whole genome shotgun (WGS) entry which is preliminary data.</text>
</comment>
<proteinExistence type="predicted"/>
<dbReference type="Proteomes" id="UP000186817">
    <property type="component" value="Unassembled WGS sequence"/>
</dbReference>
<evidence type="ECO:0000313" key="3">
    <source>
        <dbReference type="Proteomes" id="UP000186817"/>
    </source>
</evidence>
<gene>
    <name evidence="2" type="ORF">AK812_SmicGene28192</name>
</gene>
<dbReference type="OrthoDB" id="441216at2759"/>
<dbReference type="AlphaFoldDB" id="A0A1Q9D4Z6"/>
<sequence length="312" mass="34339">MEGRYLGRKLTKSSQSTYHRFLRRGVGIKASYYSHISNEQVLSDGPGPDGQRSVLVGYLSQKEPGAFAIELKIDPSVLTRKRPSLLNYSVMQPTVNALCFTQVSQPDTVFDMYARVEASPGTSMVGDARYLDCESPRGIQVRMVPRKGDPAIELVALNIEVPAFNPTVKFYKRIGDLQETTYNEAEEAPIQKFSVLLQSKEPGPKLLLCPVPDYRVKQRDRDEFVNLVFASSNPQQVAAAASKAIDLALEEEAKKDEEDRQKALLAGKKPADEPKKGTLARPTAEMDGKSARINDGVGNIVVVSSTAEFQSA</sequence>